<dbReference type="AlphaFoldDB" id="A0A8E2EI63"/>
<comment type="similarity">
    <text evidence="1">Belongs to the FMO family.</text>
</comment>
<protein>
    <submittedName>
        <fullName evidence="5">FAD/NAD(P)-binding domain-containing protein</fullName>
    </submittedName>
</protein>
<dbReference type="InterPro" id="IPR050346">
    <property type="entry name" value="FMO-like"/>
</dbReference>
<keyword evidence="4" id="KW-0560">Oxidoreductase</keyword>
<dbReference type="SUPFAM" id="SSF51905">
    <property type="entry name" value="FAD/NAD(P)-binding domain"/>
    <property type="match status" value="2"/>
</dbReference>
<dbReference type="InterPro" id="IPR036188">
    <property type="entry name" value="FAD/NAD-bd_sf"/>
</dbReference>
<evidence type="ECO:0000256" key="2">
    <source>
        <dbReference type="ARBA" id="ARBA00022630"/>
    </source>
</evidence>
<keyword evidence="3" id="KW-0274">FAD</keyword>
<name>A0A8E2EI63_9PEZI</name>
<keyword evidence="2" id="KW-0285">Flavoprotein</keyword>
<dbReference type="EMBL" id="KV744837">
    <property type="protein sequence ID" value="OCK84457.1"/>
    <property type="molecule type" value="Genomic_DNA"/>
</dbReference>
<dbReference type="OrthoDB" id="2915840at2759"/>
<dbReference type="Pfam" id="PF00743">
    <property type="entry name" value="FMO-like"/>
    <property type="match status" value="1"/>
</dbReference>
<dbReference type="GO" id="GO:0050661">
    <property type="term" value="F:NADP binding"/>
    <property type="evidence" value="ECO:0007669"/>
    <property type="project" value="InterPro"/>
</dbReference>
<dbReference type="PANTHER" id="PTHR23023">
    <property type="entry name" value="DIMETHYLANILINE MONOOXYGENASE"/>
    <property type="match status" value="1"/>
</dbReference>
<evidence type="ECO:0000256" key="3">
    <source>
        <dbReference type="ARBA" id="ARBA00022827"/>
    </source>
</evidence>
<sequence length="573" mass="64709">MESVDLVVVGAGVHGLSVSKTYKSANPLASILILDRNSTIGGVWAQDKLYPGLKTNNHIGSFEFSDYPMNRDGFSENDHIPGQVVHIYLHDYAEKNDLLQHVRFNCSVISAEDKGQDGWVVTVMDEADPGSMPMKIKAAKLVVATGLTSDPFLPTFEGQDNFSAPIYHSSEFAKELNGLGPFKKVVILSGAKFSWDIASAYASAGVSVDWIIRASGHGPCYMTPNRLTPWKIIPELLLQTRLITWLSPCIWGDADGYGLIRWFFHQTWLGRKIVDWFFQWMEKGVVGPNGYANHPETAKLRPWDDIFWIGTNRGLLNYDIDFFELVRNGNIRIHIADITHLSHHTIHLSDSQTLSADVLICGTGWKHTPTIKFISDKELGLPSTSPKTSSPYTHRADTKILSTFPKLASQPPHRPNLKPMNSSKIGSLTEPYRLYRFMVPPSFIKARTLAFAGAYRSPAVPLIAQTQALWITAFFGNQIGNLQGSGKEFEDHIMYETVLHSQFGKWRHPRGFGDCFPEIWFDSLPYMDLMLAEVGVEGYRKTSWWRECFEPYQLADYKGVVEEWKEKRKEKSL</sequence>
<accession>A0A8E2EI63</accession>
<reference evidence="5 6" key="1">
    <citation type="journal article" date="2016" name="Nat. Commun.">
        <title>Ectomycorrhizal ecology is imprinted in the genome of the dominant symbiotic fungus Cenococcum geophilum.</title>
        <authorList>
            <consortium name="DOE Joint Genome Institute"/>
            <person name="Peter M."/>
            <person name="Kohler A."/>
            <person name="Ohm R.A."/>
            <person name="Kuo A."/>
            <person name="Krutzmann J."/>
            <person name="Morin E."/>
            <person name="Arend M."/>
            <person name="Barry K.W."/>
            <person name="Binder M."/>
            <person name="Choi C."/>
            <person name="Clum A."/>
            <person name="Copeland A."/>
            <person name="Grisel N."/>
            <person name="Haridas S."/>
            <person name="Kipfer T."/>
            <person name="LaButti K."/>
            <person name="Lindquist E."/>
            <person name="Lipzen A."/>
            <person name="Maire R."/>
            <person name="Meier B."/>
            <person name="Mihaltcheva S."/>
            <person name="Molinier V."/>
            <person name="Murat C."/>
            <person name="Poggeler S."/>
            <person name="Quandt C.A."/>
            <person name="Sperisen C."/>
            <person name="Tritt A."/>
            <person name="Tisserant E."/>
            <person name="Crous P.W."/>
            <person name="Henrissat B."/>
            <person name="Nehls U."/>
            <person name="Egli S."/>
            <person name="Spatafora J.W."/>
            <person name="Grigoriev I.V."/>
            <person name="Martin F.M."/>
        </authorList>
    </citation>
    <scope>NUCLEOTIDE SEQUENCE [LARGE SCALE GENOMIC DNA]</scope>
    <source>
        <strain evidence="5 6">CBS 459.81</strain>
    </source>
</reference>
<gene>
    <name evidence="5" type="ORF">K432DRAFT_320320</name>
</gene>
<evidence type="ECO:0000313" key="5">
    <source>
        <dbReference type="EMBL" id="OCK84457.1"/>
    </source>
</evidence>
<dbReference type="Gene3D" id="3.50.50.60">
    <property type="entry name" value="FAD/NAD(P)-binding domain"/>
    <property type="match status" value="1"/>
</dbReference>
<evidence type="ECO:0000256" key="1">
    <source>
        <dbReference type="ARBA" id="ARBA00009183"/>
    </source>
</evidence>
<evidence type="ECO:0000313" key="6">
    <source>
        <dbReference type="Proteomes" id="UP000250266"/>
    </source>
</evidence>
<dbReference type="InterPro" id="IPR020946">
    <property type="entry name" value="Flavin_mOase-like"/>
</dbReference>
<dbReference type="GO" id="GO:0004499">
    <property type="term" value="F:N,N-dimethylaniline monooxygenase activity"/>
    <property type="evidence" value="ECO:0007669"/>
    <property type="project" value="InterPro"/>
</dbReference>
<organism evidence="5 6">
    <name type="scientific">Lepidopterella palustris CBS 459.81</name>
    <dbReference type="NCBI Taxonomy" id="1314670"/>
    <lineage>
        <taxon>Eukaryota</taxon>
        <taxon>Fungi</taxon>
        <taxon>Dikarya</taxon>
        <taxon>Ascomycota</taxon>
        <taxon>Pezizomycotina</taxon>
        <taxon>Dothideomycetes</taxon>
        <taxon>Pleosporomycetidae</taxon>
        <taxon>Mytilinidiales</taxon>
        <taxon>Argynnaceae</taxon>
        <taxon>Lepidopterella</taxon>
    </lineage>
</organism>
<dbReference type="Proteomes" id="UP000250266">
    <property type="component" value="Unassembled WGS sequence"/>
</dbReference>
<dbReference type="GO" id="GO:0050660">
    <property type="term" value="F:flavin adenine dinucleotide binding"/>
    <property type="evidence" value="ECO:0007669"/>
    <property type="project" value="InterPro"/>
</dbReference>
<proteinExistence type="inferred from homology"/>
<keyword evidence="6" id="KW-1185">Reference proteome</keyword>
<evidence type="ECO:0000256" key="4">
    <source>
        <dbReference type="ARBA" id="ARBA00023002"/>
    </source>
</evidence>